<evidence type="ECO:0000256" key="5">
    <source>
        <dbReference type="ARBA" id="ARBA00047878"/>
    </source>
</evidence>
<keyword evidence="8" id="KW-0732">Signal</keyword>
<name>A0A444UBI0_ACIRT</name>
<dbReference type="PANTHER" id="PTHR43205:SF5">
    <property type="entry name" value="PROSTAGLANDIN REDUCTASE 2"/>
    <property type="match status" value="1"/>
</dbReference>
<reference evidence="10 11" key="1">
    <citation type="submission" date="2019-01" db="EMBL/GenBank/DDBJ databases">
        <title>Draft Genome and Complete Hox-Cluster Characterization of the Sterlet Sturgeon (Acipenser ruthenus).</title>
        <authorList>
            <person name="Wei Q."/>
        </authorList>
    </citation>
    <scope>NUCLEOTIDE SEQUENCE [LARGE SCALE GENOMIC DNA]</scope>
    <source>
        <strain evidence="10">WHYD16114868_AA</strain>
        <tissue evidence="10">Blood</tissue>
    </source>
</reference>
<dbReference type="FunFam" id="3.40.50.720:FF:000121">
    <property type="entry name" value="Prostaglandin reductase 2"/>
    <property type="match status" value="1"/>
</dbReference>
<organism evidence="10 11">
    <name type="scientific">Acipenser ruthenus</name>
    <name type="common">Sterlet sturgeon</name>
    <dbReference type="NCBI Taxonomy" id="7906"/>
    <lineage>
        <taxon>Eukaryota</taxon>
        <taxon>Metazoa</taxon>
        <taxon>Chordata</taxon>
        <taxon>Craniata</taxon>
        <taxon>Vertebrata</taxon>
        <taxon>Euteleostomi</taxon>
        <taxon>Actinopterygii</taxon>
        <taxon>Chondrostei</taxon>
        <taxon>Acipenseriformes</taxon>
        <taxon>Acipenseridae</taxon>
        <taxon>Acipenser</taxon>
    </lineage>
</organism>
<evidence type="ECO:0000256" key="2">
    <source>
        <dbReference type="ARBA" id="ARBA00011981"/>
    </source>
</evidence>
<feature type="domain" description="Oxidoreductase N-terminal" evidence="9">
    <location>
        <begin position="27"/>
        <end position="129"/>
    </location>
</feature>
<dbReference type="Gene3D" id="3.90.180.10">
    <property type="entry name" value="Medium-chain alcohol dehydrogenases, catalytic domain"/>
    <property type="match status" value="2"/>
</dbReference>
<comment type="catalytic activity">
    <reaction evidence="6">
        <text>13,14-dihydro-15-oxo-PGF2alpha + NADP(+) = 15-oxoprostaglandin F2alpha + NADPH + H(+)</text>
        <dbReference type="Rhea" id="RHEA:50588"/>
        <dbReference type="ChEBI" id="CHEBI:15378"/>
        <dbReference type="ChEBI" id="CHEBI:57783"/>
        <dbReference type="ChEBI" id="CHEBI:58349"/>
        <dbReference type="ChEBI" id="CHEBI:133374"/>
        <dbReference type="ChEBI" id="CHEBI:133409"/>
    </reaction>
    <physiologicalReaction direction="right-to-left" evidence="6">
        <dbReference type="Rhea" id="RHEA:50590"/>
    </physiologicalReaction>
</comment>
<comment type="catalytic activity">
    <reaction evidence="5">
        <text>13,14-dihydro-15-oxo-prostaglandin F1alpha + NADP(+) = 15-oxoprostaglandin F1alpha + NADPH + H(+)</text>
        <dbReference type="Rhea" id="RHEA:50592"/>
        <dbReference type="ChEBI" id="CHEBI:15378"/>
        <dbReference type="ChEBI" id="CHEBI:57783"/>
        <dbReference type="ChEBI" id="CHEBI:58349"/>
        <dbReference type="ChEBI" id="CHEBI:79072"/>
        <dbReference type="ChEBI" id="CHEBI:133411"/>
    </reaction>
    <physiologicalReaction direction="right-to-left" evidence="5">
        <dbReference type="Rhea" id="RHEA:50594"/>
    </physiologicalReaction>
</comment>
<comment type="caution">
    <text evidence="10">The sequence shown here is derived from an EMBL/GenBank/DDBJ whole genome shotgun (WGS) entry which is preliminary data.</text>
</comment>
<keyword evidence="3" id="KW-0560">Oxidoreductase</keyword>
<evidence type="ECO:0000256" key="6">
    <source>
        <dbReference type="ARBA" id="ARBA00048290"/>
    </source>
</evidence>
<dbReference type="PANTHER" id="PTHR43205">
    <property type="entry name" value="PROSTAGLANDIN REDUCTASE"/>
    <property type="match status" value="1"/>
</dbReference>
<feature type="non-terminal residue" evidence="10">
    <location>
        <position position="1"/>
    </location>
</feature>
<protein>
    <recommendedName>
        <fullName evidence="4">15-oxoprostaglandin 13-reductase</fullName>
        <ecNumber evidence="2">1.3.1.48</ecNumber>
    </recommendedName>
    <alternativeName>
        <fullName evidence="4">15-oxoprostaglandin 13-reductase</fullName>
    </alternativeName>
</protein>
<dbReference type="GO" id="GO:0047522">
    <property type="term" value="F:15-oxoprostaglandin 13-reductase [NAD(P)+] activity"/>
    <property type="evidence" value="ECO:0007669"/>
    <property type="project" value="UniProtKB-EC"/>
</dbReference>
<comment type="similarity">
    <text evidence="1">Belongs to the NADP-dependent oxidoreductase L4BD family.</text>
</comment>
<gene>
    <name evidence="10" type="ORF">EOD39_15959</name>
</gene>
<dbReference type="InterPro" id="IPR011032">
    <property type="entry name" value="GroES-like_sf"/>
</dbReference>
<comment type="catalytic activity">
    <reaction evidence="7">
        <text>13,14-dihydro-15-oxo-prostaglandin E1 + NADP(+) = 15-oxoprostaglandin E1 + NADPH + H(+)</text>
        <dbReference type="Rhea" id="RHEA:50584"/>
        <dbReference type="ChEBI" id="CHEBI:15378"/>
        <dbReference type="ChEBI" id="CHEBI:57401"/>
        <dbReference type="ChEBI" id="CHEBI:57783"/>
        <dbReference type="ChEBI" id="CHEBI:58349"/>
        <dbReference type="ChEBI" id="CHEBI:133408"/>
    </reaction>
    <physiologicalReaction direction="right-to-left" evidence="7">
        <dbReference type="Rhea" id="RHEA:50586"/>
    </physiologicalReaction>
</comment>
<evidence type="ECO:0000256" key="4">
    <source>
        <dbReference type="ARBA" id="ARBA00033119"/>
    </source>
</evidence>
<evidence type="ECO:0000313" key="10">
    <source>
        <dbReference type="EMBL" id="RXM32550.1"/>
    </source>
</evidence>
<dbReference type="Proteomes" id="UP000289886">
    <property type="component" value="Unassembled WGS sequence"/>
</dbReference>
<evidence type="ECO:0000256" key="8">
    <source>
        <dbReference type="SAM" id="SignalP"/>
    </source>
</evidence>
<sequence length="302" mass="33517">CYLFNAVFFFFFLSMCLNMCVFFKGKNGEPVPENFRVEEACLPADLNPGHVQVRTLYLSVDPYMRCQMNEDTGTDYLSPWQLSEVVEGGGVGIVEDSRHDSFTEGDTVASFSWPWQTQAVLEGKLLQKIGRLDGCSKVVGICGSDEKCQVLVSDLGFNSAINYKRQDVAARLRESCPTGVDVYFDNIGGSISDTVIAQMTEGGHVILCGQISQYNKDVPYPPPLPASTQEVLHTEHITRERFTVLNYTEKHEAGLLQLSQWVREGKLKVLETVVKGLDNMGVAFHSMMKGGNVGKQIVHVSE</sequence>
<feature type="signal peptide" evidence="8">
    <location>
        <begin position="1"/>
        <end position="28"/>
    </location>
</feature>
<keyword evidence="11" id="KW-1185">Reference proteome</keyword>
<dbReference type="SUPFAM" id="SSF50129">
    <property type="entry name" value="GroES-like"/>
    <property type="match status" value="1"/>
</dbReference>
<dbReference type="GO" id="GO:0006693">
    <property type="term" value="P:prostaglandin metabolic process"/>
    <property type="evidence" value="ECO:0007669"/>
    <property type="project" value="TreeGrafter"/>
</dbReference>
<dbReference type="InterPro" id="IPR036291">
    <property type="entry name" value="NAD(P)-bd_dom_sf"/>
</dbReference>
<dbReference type="EMBL" id="SCEB01214896">
    <property type="protein sequence ID" value="RXM32550.1"/>
    <property type="molecule type" value="Genomic_DNA"/>
</dbReference>
<evidence type="ECO:0000256" key="3">
    <source>
        <dbReference type="ARBA" id="ARBA00023002"/>
    </source>
</evidence>
<dbReference type="Pfam" id="PF13602">
    <property type="entry name" value="ADH_zinc_N_2"/>
    <property type="match status" value="1"/>
</dbReference>
<evidence type="ECO:0000259" key="9">
    <source>
        <dbReference type="Pfam" id="PF16884"/>
    </source>
</evidence>
<dbReference type="Pfam" id="PF16884">
    <property type="entry name" value="ADH_N_2"/>
    <property type="match status" value="1"/>
</dbReference>
<evidence type="ECO:0000256" key="7">
    <source>
        <dbReference type="ARBA" id="ARBA00049070"/>
    </source>
</evidence>
<feature type="chain" id="PRO_5019202475" description="15-oxoprostaglandin 13-reductase" evidence="8">
    <location>
        <begin position="29"/>
        <end position="302"/>
    </location>
</feature>
<accession>A0A444UBI0</accession>
<evidence type="ECO:0000313" key="11">
    <source>
        <dbReference type="Proteomes" id="UP000289886"/>
    </source>
</evidence>
<dbReference type="InterPro" id="IPR045010">
    <property type="entry name" value="MDR_fam"/>
</dbReference>
<dbReference type="AlphaFoldDB" id="A0A444UBI0"/>
<dbReference type="EC" id="1.3.1.48" evidence="2"/>
<dbReference type="InterPro" id="IPR041694">
    <property type="entry name" value="ADH_N_2"/>
</dbReference>
<proteinExistence type="inferred from homology"/>
<dbReference type="SUPFAM" id="SSF51735">
    <property type="entry name" value="NAD(P)-binding Rossmann-fold domains"/>
    <property type="match status" value="1"/>
</dbReference>
<evidence type="ECO:0000256" key="1">
    <source>
        <dbReference type="ARBA" id="ARBA00010460"/>
    </source>
</evidence>